<dbReference type="PROSITE" id="PS50850">
    <property type="entry name" value="MFS"/>
    <property type="match status" value="1"/>
</dbReference>
<sequence>MKSFYNETYRYRNGISIDSSLLMFQWGLTVSFFPLGGLLGSLLVGPLADSCGRKGALLANNVLAITSAILMGSSTAMRSHEFIIFARLIIGTCTGVAFSVVPMYVTELAPTNLRETLGMVAHLFILFGGLLAVLFSLPQILGTPKGWPILLSLVGLPALFQIIALPFCPESPRYLLIQRKDEEKARQALKKLRGQDDVEEEMEELRQEDATEKSEKDMDVFKFLQSEDQRWNLITAVVLMGGQQLSGINAAQHYMERIFTSTRIGAAIVPYITMTIYILLLFTLVLALYVVESFGLKNLLLTGFGICSITCILLTMSLELQKTVLWLSYFSATFVSLFLIGQCIGPDSVANVMISELFLQSSRSSAFVVTGYVHWLCRFLIAVVYLHVETYLEPYSFLFFWPLCVASFIYLSKMIPDTRNKTFLETQRLVALQTARRILIKELMVASDS</sequence>
<dbReference type="PRINTS" id="PR00171">
    <property type="entry name" value="SUGRTRNSPORT"/>
</dbReference>
<protein>
    <submittedName>
        <fullName evidence="9">Solute carrier family 2, facilitated glucose transporter member 7-like</fullName>
    </submittedName>
</protein>
<feature type="transmembrane region" description="Helical" evidence="6">
    <location>
        <begin position="298"/>
        <end position="318"/>
    </location>
</feature>
<accession>A0ABM5EKK7</accession>
<feature type="transmembrane region" description="Helical" evidence="6">
    <location>
        <begin position="366"/>
        <end position="388"/>
    </location>
</feature>
<gene>
    <name evidence="9" type="primary">LOC110073122</name>
</gene>
<comment type="subcellular location">
    <subcellularLocation>
        <location evidence="1">Membrane</location>
        <topology evidence="1">Multi-pass membrane protein</topology>
    </subcellularLocation>
</comment>
<evidence type="ECO:0000256" key="3">
    <source>
        <dbReference type="ARBA" id="ARBA00022989"/>
    </source>
</evidence>
<evidence type="ECO:0000259" key="7">
    <source>
        <dbReference type="PROSITE" id="PS50850"/>
    </source>
</evidence>
<dbReference type="InterPro" id="IPR003663">
    <property type="entry name" value="Sugar/inositol_transpt"/>
</dbReference>
<evidence type="ECO:0000256" key="6">
    <source>
        <dbReference type="SAM" id="Phobius"/>
    </source>
</evidence>
<dbReference type="Proteomes" id="UP001652642">
    <property type="component" value="Chromosome 7"/>
</dbReference>
<feature type="domain" description="Major facilitator superfamily (MFS) profile" evidence="7">
    <location>
        <begin position="1"/>
        <end position="419"/>
    </location>
</feature>
<feature type="transmembrane region" description="Helical" evidence="6">
    <location>
        <begin position="268"/>
        <end position="291"/>
    </location>
</feature>
<dbReference type="InterPro" id="IPR045263">
    <property type="entry name" value="GLUT"/>
</dbReference>
<feature type="transmembrane region" description="Helical" evidence="6">
    <location>
        <begin position="394"/>
        <end position="411"/>
    </location>
</feature>
<feature type="transmembrane region" description="Helical" evidence="6">
    <location>
        <begin position="117"/>
        <end position="137"/>
    </location>
</feature>
<evidence type="ECO:0000256" key="2">
    <source>
        <dbReference type="ARBA" id="ARBA00022692"/>
    </source>
</evidence>
<proteinExistence type="inferred from homology"/>
<organism evidence="8 9">
    <name type="scientific">Pogona vitticeps</name>
    <name type="common">central bearded dragon</name>
    <dbReference type="NCBI Taxonomy" id="103695"/>
    <lineage>
        <taxon>Eukaryota</taxon>
        <taxon>Metazoa</taxon>
        <taxon>Chordata</taxon>
        <taxon>Craniata</taxon>
        <taxon>Vertebrata</taxon>
        <taxon>Euteleostomi</taxon>
        <taxon>Lepidosauria</taxon>
        <taxon>Squamata</taxon>
        <taxon>Bifurcata</taxon>
        <taxon>Unidentata</taxon>
        <taxon>Episquamata</taxon>
        <taxon>Toxicofera</taxon>
        <taxon>Iguania</taxon>
        <taxon>Acrodonta</taxon>
        <taxon>Agamidae</taxon>
        <taxon>Amphibolurinae</taxon>
        <taxon>Pogona</taxon>
    </lineage>
</organism>
<keyword evidence="5" id="KW-0813">Transport</keyword>
<dbReference type="NCBIfam" id="TIGR00879">
    <property type="entry name" value="SP"/>
    <property type="match status" value="1"/>
</dbReference>
<feature type="transmembrane region" description="Helical" evidence="6">
    <location>
        <begin position="324"/>
        <end position="345"/>
    </location>
</feature>
<keyword evidence="8" id="KW-1185">Reference proteome</keyword>
<reference evidence="9" key="1">
    <citation type="submission" date="2025-08" db="UniProtKB">
        <authorList>
            <consortium name="RefSeq"/>
        </authorList>
    </citation>
    <scope>IDENTIFICATION</scope>
</reference>
<evidence type="ECO:0000256" key="1">
    <source>
        <dbReference type="ARBA" id="ARBA00004141"/>
    </source>
</evidence>
<evidence type="ECO:0000256" key="5">
    <source>
        <dbReference type="RuleBase" id="RU003346"/>
    </source>
</evidence>
<dbReference type="Gene3D" id="1.20.1250.20">
    <property type="entry name" value="MFS general substrate transporter like domains"/>
    <property type="match status" value="1"/>
</dbReference>
<evidence type="ECO:0000256" key="4">
    <source>
        <dbReference type="ARBA" id="ARBA00023136"/>
    </source>
</evidence>
<feature type="transmembrane region" description="Helical" evidence="6">
    <location>
        <begin position="55"/>
        <end position="72"/>
    </location>
</feature>
<dbReference type="RefSeq" id="XP_072833689.1">
    <property type="nucleotide sequence ID" value="XM_072977588.1"/>
</dbReference>
<name>A0ABM5EKK7_9SAUR</name>
<dbReference type="Pfam" id="PF00083">
    <property type="entry name" value="Sugar_tr"/>
    <property type="match status" value="1"/>
</dbReference>
<dbReference type="InterPro" id="IPR036259">
    <property type="entry name" value="MFS_trans_sf"/>
</dbReference>
<dbReference type="PANTHER" id="PTHR23503:SF32">
    <property type="entry name" value="SOLUTE CARRIER FAMILY 2, FACILITATED GLUCOSE TRANSPORTER MEMBER 5"/>
    <property type="match status" value="1"/>
</dbReference>
<comment type="similarity">
    <text evidence="5">Belongs to the major facilitator superfamily. Sugar transporter (TC 2.A.1.1) family.</text>
</comment>
<feature type="transmembrane region" description="Helical" evidence="6">
    <location>
        <begin position="21"/>
        <end position="43"/>
    </location>
</feature>
<feature type="transmembrane region" description="Helical" evidence="6">
    <location>
        <begin position="84"/>
        <end position="105"/>
    </location>
</feature>
<dbReference type="SUPFAM" id="SSF103473">
    <property type="entry name" value="MFS general substrate transporter"/>
    <property type="match status" value="1"/>
</dbReference>
<evidence type="ECO:0000313" key="9">
    <source>
        <dbReference type="RefSeq" id="XP_072833689.1"/>
    </source>
</evidence>
<dbReference type="PANTHER" id="PTHR23503">
    <property type="entry name" value="SOLUTE CARRIER FAMILY 2"/>
    <property type="match status" value="1"/>
</dbReference>
<dbReference type="GeneID" id="110073122"/>
<keyword evidence="4 6" id="KW-0472">Membrane</keyword>
<dbReference type="InterPro" id="IPR005828">
    <property type="entry name" value="MFS_sugar_transport-like"/>
</dbReference>
<feature type="transmembrane region" description="Helical" evidence="6">
    <location>
        <begin position="149"/>
        <end position="167"/>
    </location>
</feature>
<keyword evidence="3 6" id="KW-1133">Transmembrane helix</keyword>
<keyword evidence="2 6" id="KW-0812">Transmembrane</keyword>
<dbReference type="InterPro" id="IPR020846">
    <property type="entry name" value="MFS_dom"/>
</dbReference>
<evidence type="ECO:0000313" key="8">
    <source>
        <dbReference type="Proteomes" id="UP001652642"/>
    </source>
</evidence>